<evidence type="ECO:0000313" key="2">
    <source>
        <dbReference type="Proteomes" id="UP000037122"/>
    </source>
</evidence>
<reference evidence="2" key="1">
    <citation type="journal article" date="2015" name="BMC Genomics">
        <title>Draft genome of a commonly misdiagnosed multidrug resistant pathogen Candida auris.</title>
        <authorList>
            <person name="Chatterjee S."/>
            <person name="Alampalli S.V."/>
            <person name="Nageshan R.K."/>
            <person name="Chettiar S.T."/>
            <person name="Joshi S."/>
            <person name="Tatu U.S."/>
        </authorList>
    </citation>
    <scope>NUCLEOTIDE SEQUENCE [LARGE SCALE GENOMIC DNA]</scope>
    <source>
        <strain evidence="2">6684</strain>
    </source>
</reference>
<accession>A0A0L0NVS0</accession>
<dbReference type="Proteomes" id="UP000037122">
    <property type="component" value="Unassembled WGS sequence"/>
</dbReference>
<dbReference type="EMBL" id="LGST01000035">
    <property type="protein sequence ID" value="KND98108.1"/>
    <property type="molecule type" value="Genomic_DNA"/>
</dbReference>
<protein>
    <submittedName>
        <fullName evidence="1">Uncharacterized protein</fullName>
    </submittedName>
</protein>
<gene>
    <name evidence="1" type="ORF">QG37_05091</name>
</gene>
<comment type="caution">
    <text evidence="1">The sequence shown here is derived from an EMBL/GenBank/DDBJ whole genome shotgun (WGS) entry which is preliminary data.</text>
</comment>
<proteinExistence type="predicted"/>
<sequence length="41" mass="4857">MKMMPDFLALFGKEKEAGRKIFDLFSTAMKLSDFCRWPKKL</sequence>
<name>A0A0L0NVS0_CANAR</name>
<dbReference type="VEuPathDB" id="FungiDB:QG37_05091"/>
<evidence type="ECO:0000313" key="1">
    <source>
        <dbReference type="EMBL" id="KND98108.1"/>
    </source>
</evidence>
<dbReference type="AlphaFoldDB" id="A0A0L0NVS0"/>
<organism evidence="1 2">
    <name type="scientific">Candidozyma auris</name>
    <name type="common">Yeast</name>
    <name type="synonym">Candida auris</name>
    <dbReference type="NCBI Taxonomy" id="498019"/>
    <lineage>
        <taxon>Eukaryota</taxon>
        <taxon>Fungi</taxon>
        <taxon>Dikarya</taxon>
        <taxon>Ascomycota</taxon>
        <taxon>Saccharomycotina</taxon>
        <taxon>Pichiomycetes</taxon>
        <taxon>Metschnikowiaceae</taxon>
        <taxon>Candidozyma</taxon>
    </lineage>
</organism>